<dbReference type="PANTHER" id="PTHR32071">
    <property type="entry name" value="TRANSCRIPTIONAL REGULATORY PROTEIN"/>
    <property type="match status" value="1"/>
</dbReference>
<dbReference type="InterPro" id="IPR001789">
    <property type="entry name" value="Sig_transdc_resp-reg_receiver"/>
</dbReference>
<comment type="caution">
    <text evidence="9">The sequence shown here is derived from an EMBL/GenBank/DDBJ whole genome shotgun (WGS) entry which is preliminary data.</text>
</comment>
<keyword evidence="1" id="KW-0547">Nucleotide-binding</keyword>
<evidence type="ECO:0000313" key="10">
    <source>
        <dbReference type="Proteomes" id="UP000545507"/>
    </source>
</evidence>
<dbReference type="AlphaFoldDB" id="A0A7Y8GZC1"/>
<keyword evidence="5" id="KW-0804">Transcription</keyword>
<dbReference type="Gene3D" id="3.40.50.2300">
    <property type="match status" value="1"/>
</dbReference>
<dbReference type="Pfam" id="PF02954">
    <property type="entry name" value="HTH_8"/>
    <property type="match status" value="1"/>
</dbReference>
<dbReference type="GO" id="GO:0006355">
    <property type="term" value="P:regulation of DNA-templated transcription"/>
    <property type="evidence" value="ECO:0007669"/>
    <property type="project" value="InterPro"/>
</dbReference>
<dbReference type="InterPro" id="IPR011006">
    <property type="entry name" value="CheY-like_superfamily"/>
</dbReference>
<evidence type="ECO:0000259" key="7">
    <source>
        <dbReference type="PROSITE" id="PS50045"/>
    </source>
</evidence>
<keyword evidence="2" id="KW-0067">ATP-binding</keyword>
<evidence type="ECO:0000259" key="8">
    <source>
        <dbReference type="PROSITE" id="PS50110"/>
    </source>
</evidence>
<evidence type="ECO:0000256" key="4">
    <source>
        <dbReference type="ARBA" id="ARBA00023125"/>
    </source>
</evidence>
<dbReference type="InterPro" id="IPR009057">
    <property type="entry name" value="Homeodomain-like_sf"/>
</dbReference>
<dbReference type="EMBL" id="VYGV01000015">
    <property type="protein sequence ID" value="NWF46698.1"/>
    <property type="molecule type" value="Genomic_DNA"/>
</dbReference>
<organism evidence="9 10">
    <name type="scientific">Hydrogenophaga aromaticivorans</name>
    <dbReference type="NCBI Taxonomy" id="2610898"/>
    <lineage>
        <taxon>Bacteria</taxon>
        <taxon>Pseudomonadati</taxon>
        <taxon>Pseudomonadota</taxon>
        <taxon>Betaproteobacteria</taxon>
        <taxon>Burkholderiales</taxon>
        <taxon>Comamonadaceae</taxon>
        <taxon>Hydrogenophaga</taxon>
    </lineage>
</organism>
<evidence type="ECO:0000256" key="2">
    <source>
        <dbReference type="ARBA" id="ARBA00022840"/>
    </source>
</evidence>
<reference evidence="9 10" key="1">
    <citation type="submission" date="2019-09" db="EMBL/GenBank/DDBJ databases">
        <title>Hydrogenophaga aromatica sp. nov., isolated from a para-xylene-degrading enrichment culture.</title>
        <authorList>
            <person name="Tancsics A."/>
            <person name="Banerjee S."/>
        </authorList>
    </citation>
    <scope>NUCLEOTIDE SEQUENCE [LARGE SCALE GENOMIC DNA]</scope>
    <source>
        <strain evidence="9 10">D2P1</strain>
    </source>
</reference>
<dbReference type="Gene3D" id="1.10.8.60">
    <property type="match status" value="1"/>
</dbReference>
<dbReference type="SUPFAM" id="SSF46689">
    <property type="entry name" value="Homeodomain-like"/>
    <property type="match status" value="1"/>
</dbReference>
<keyword evidence="4" id="KW-0238">DNA-binding</keyword>
<evidence type="ECO:0000256" key="1">
    <source>
        <dbReference type="ARBA" id="ARBA00022741"/>
    </source>
</evidence>
<name>A0A7Y8GZC1_9BURK</name>
<protein>
    <submittedName>
        <fullName evidence="9">Sigma-54-dependent Fis family transcriptional regulator</fullName>
    </submittedName>
</protein>
<dbReference type="SUPFAM" id="SSF52540">
    <property type="entry name" value="P-loop containing nucleoside triphosphate hydrolases"/>
    <property type="match status" value="1"/>
</dbReference>
<evidence type="ECO:0000256" key="3">
    <source>
        <dbReference type="ARBA" id="ARBA00023015"/>
    </source>
</evidence>
<dbReference type="PROSITE" id="PS50045">
    <property type="entry name" value="SIGMA54_INTERACT_4"/>
    <property type="match status" value="1"/>
</dbReference>
<dbReference type="Gene3D" id="1.10.10.60">
    <property type="entry name" value="Homeodomain-like"/>
    <property type="match status" value="1"/>
</dbReference>
<dbReference type="InterPro" id="IPR027417">
    <property type="entry name" value="P-loop_NTPase"/>
</dbReference>
<proteinExistence type="predicted"/>
<evidence type="ECO:0000313" key="9">
    <source>
        <dbReference type="EMBL" id="NWF46698.1"/>
    </source>
</evidence>
<dbReference type="Pfam" id="PF00072">
    <property type="entry name" value="Response_reg"/>
    <property type="match status" value="1"/>
</dbReference>
<dbReference type="Gene3D" id="3.40.50.300">
    <property type="entry name" value="P-loop containing nucleotide triphosphate hydrolases"/>
    <property type="match status" value="1"/>
</dbReference>
<dbReference type="CDD" id="cd00009">
    <property type="entry name" value="AAA"/>
    <property type="match status" value="1"/>
</dbReference>
<keyword evidence="3" id="KW-0805">Transcription regulation</keyword>
<dbReference type="InterPro" id="IPR025944">
    <property type="entry name" value="Sigma_54_int_dom_CS"/>
</dbReference>
<dbReference type="InterPro" id="IPR025943">
    <property type="entry name" value="Sigma_54_int_dom_ATP-bd_2"/>
</dbReference>
<dbReference type="Proteomes" id="UP000545507">
    <property type="component" value="Unassembled WGS sequence"/>
</dbReference>
<dbReference type="InterPro" id="IPR003593">
    <property type="entry name" value="AAA+_ATPase"/>
</dbReference>
<dbReference type="Pfam" id="PF25601">
    <property type="entry name" value="AAA_lid_14"/>
    <property type="match status" value="1"/>
</dbReference>
<feature type="domain" description="Response regulatory" evidence="8">
    <location>
        <begin position="4"/>
        <end position="118"/>
    </location>
</feature>
<dbReference type="PROSITE" id="PS00688">
    <property type="entry name" value="SIGMA54_INTERACT_3"/>
    <property type="match status" value="1"/>
</dbReference>
<dbReference type="InterPro" id="IPR002197">
    <property type="entry name" value="HTH_Fis"/>
</dbReference>
<dbReference type="InterPro" id="IPR058031">
    <property type="entry name" value="AAA_lid_NorR"/>
</dbReference>
<dbReference type="SUPFAM" id="SSF52172">
    <property type="entry name" value="CheY-like"/>
    <property type="match status" value="1"/>
</dbReference>
<feature type="domain" description="Sigma-54 factor interaction" evidence="7">
    <location>
        <begin position="147"/>
        <end position="384"/>
    </location>
</feature>
<dbReference type="GO" id="GO:0005524">
    <property type="term" value="F:ATP binding"/>
    <property type="evidence" value="ECO:0007669"/>
    <property type="project" value="UniProtKB-KW"/>
</dbReference>
<dbReference type="SMART" id="SM00448">
    <property type="entry name" value="REC"/>
    <property type="match status" value="1"/>
</dbReference>
<evidence type="ECO:0000256" key="6">
    <source>
        <dbReference type="PROSITE-ProRule" id="PRU00169"/>
    </source>
</evidence>
<dbReference type="GO" id="GO:0043565">
    <property type="term" value="F:sequence-specific DNA binding"/>
    <property type="evidence" value="ECO:0007669"/>
    <property type="project" value="InterPro"/>
</dbReference>
<sequence length="470" mass="51627">MSYSVLIVEDEPVLARNMHTYLERHGIGCQLAASGEEGLELLEAERPDVVLLDHNLPGKTGLAVLRLMREREPNLPVVMATGHGSEQVAVDAMRAGAYDYLIKPVSLHQLKQVLDRAVQQQRQAQELRHLRAGSAVTLPEGQGIAALVGDSAPMQRLRGRLRQLVEADAQMTDGFAPAVLIGGETGTGKELVARALHFEGPRRNGPFVEINCAGLPSQLVESELFGHERGAFTDARERRIGLVEAAHGGTLFLDEVGELELATQAKLLKLLEDHQVRRLGSVRARTVDVRVLVATNRSLETMVKEGRFRDDLYFRLGTLKVNLPPLRQRQGDVTQLALLFLARSARRYGKGPLVFSAEALQRMEAHNWPGNVRELANTVEQCAMLAGDPVIEADDLPLPVALEAGFAGVAPLNTDPLPTSLPDAERRLLLSALERNRWNVTQAARALGISRDTMRYRIDKFDLREGGPAV</sequence>
<dbReference type="CDD" id="cd00156">
    <property type="entry name" value="REC"/>
    <property type="match status" value="1"/>
</dbReference>
<dbReference type="InterPro" id="IPR002078">
    <property type="entry name" value="Sigma_54_int"/>
</dbReference>
<dbReference type="GO" id="GO:0000160">
    <property type="term" value="P:phosphorelay signal transduction system"/>
    <property type="evidence" value="ECO:0007669"/>
    <property type="project" value="InterPro"/>
</dbReference>
<keyword evidence="6" id="KW-0597">Phosphoprotein</keyword>
<dbReference type="PROSITE" id="PS00675">
    <property type="entry name" value="SIGMA54_INTERACT_1"/>
    <property type="match status" value="1"/>
</dbReference>
<accession>A0A7Y8GZC1</accession>
<dbReference type="PRINTS" id="PR01590">
    <property type="entry name" value="HTHFIS"/>
</dbReference>
<dbReference type="FunFam" id="3.40.50.300:FF:000006">
    <property type="entry name" value="DNA-binding transcriptional regulator NtrC"/>
    <property type="match status" value="1"/>
</dbReference>
<keyword evidence="10" id="KW-1185">Reference proteome</keyword>
<dbReference type="RefSeq" id="WP_177136603.1">
    <property type="nucleotide sequence ID" value="NZ_VYGV01000015.1"/>
</dbReference>
<dbReference type="PROSITE" id="PS00676">
    <property type="entry name" value="SIGMA54_INTERACT_2"/>
    <property type="match status" value="1"/>
</dbReference>
<dbReference type="SMART" id="SM00382">
    <property type="entry name" value="AAA"/>
    <property type="match status" value="1"/>
</dbReference>
<evidence type="ECO:0000256" key="5">
    <source>
        <dbReference type="ARBA" id="ARBA00023163"/>
    </source>
</evidence>
<dbReference type="PROSITE" id="PS50110">
    <property type="entry name" value="RESPONSE_REGULATORY"/>
    <property type="match status" value="1"/>
</dbReference>
<dbReference type="Pfam" id="PF00158">
    <property type="entry name" value="Sigma54_activat"/>
    <property type="match status" value="1"/>
</dbReference>
<feature type="modified residue" description="4-aspartylphosphate" evidence="6">
    <location>
        <position position="53"/>
    </location>
</feature>
<dbReference type="InterPro" id="IPR025662">
    <property type="entry name" value="Sigma_54_int_dom_ATP-bd_1"/>
</dbReference>
<gene>
    <name evidence="9" type="ORF">F3K02_15775</name>
</gene>